<keyword evidence="7" id="KW-1185">Reference proteome</keyword>
<dbReference type="InterPro" id="IPR006530">
    <property type="entry name" value="YD"/>
</dbReference>
<name>A0ABX7V9J9_9GAMM</name>
<proteinExistence type="predicted"/>
<evidence type="ECO:0000313" key="7">
    <source>
        <dbReference type="Proteomes" id="UP000665025"/>
    </source>
</evidence>
<dbReference type="Gene3D" id="2.180.10.10">
    <property type="entry name" value="RHS repeat-associated core"/>
    <property type="match status" value="3"/>
</dbReference>
<dbReference type="Proteomes" id="UP000665025">
    <property type="component" value="Chromosome 2"/>
</dbReference>
<dbReference type="InterPro" id="IPR022385">
    <property type="entry name" value="Rhs_assc_core"/>
</dbReference>
<dbReference type="PANTHER" id="PTHR32305">
    <property type="match status" value="1"/>
</dbReference>
<evidence type="ECO:0000256" key="2">
    <source>
        <dbReference type="SAM" id="SignalP"/>
    </source>
</evidence>
<evidence type="ECO:0000259" key="4">
    <source>
        <dbReference type="Pfam" id="PF20148"/>
    </source>
</evidence>
<dbReference type="PANTHER" id="PTHR32305:SF15">
    <property type="entry name" value="PROTEIN RHSA-RELATED"/>
    <property type="match status" value="1"/>
</dbReference>
<evidence type="ECO:0000259" key="5">
    <source>
        <dbReference type="Pfam" id="PF25023"/>
    </source>
</evidence>
<feature type="domain" description="Teneurin-like YD-shell" evidence="5">
    <location>
        <begin position="1284"/>
        <end position="1412"/>
    </location>
</feature>
<dbReference type="InterPro" id="IPR044060">
    <property type="entry name" value="Bacterial_rp_domain"/>
</dbReference>
<dbReference type="InterPro" id="IPR050708">
    <property type="entry name" value="T6SS_VgrG/RHS"/>
</dbReference>
<keyword evidence="1" id="KW-0677">Repeat</keyword>
<feature type="chain" id="PRO_5046562966" evidence="2">
    <location>
        <begin position="27"/>
        <end position="2370"/>
    </location>
</feature>
<dbReference type="Pfam" id="PF18998">
    <property type="entry name" value="Flg_new_2"/>
    <property type="match status" value="1"/>
</dbReference>
<evidence type="ECO:0000259" key="3">
    <source>
        <dbReference type="Pfam" id="PF18998"/>
    </source>
</evidence>
<dbReference type="EMBL" id="CP072426">
    <property type="protein sequence ID" value="QTL37571.1"/>
    <property type="molecule type" value="Genomic_DNA"/>
</dbReference>
<gene>
    <name evidence="6" type="ORF">J5X90_22270</name>
</gene>
<dbReference type="InterPro" id="IPR056823">
    <property type="entry name" value="TEN-like_YD-shell"/>
</dbReference>
<feature type="signal peptide" evidence="2">
    <location>
        <begin position="1"/>
        <end position="26"/>
    </location>
</feature>
<accession>A0ABX7V9J9</accession>
<dbReference type="RefSeq" id="WP_209053790.1">
    <property type="nucleotide sequence ID" value="NZ_CP072426.1"/>
</dbReference>
<evidence type="ECO:0000313" key="6">
    <source>
        <dbReference type="EMBL" id="QTL37571.1"/>
    </source>
</evidence>
<keyword evidence="2" id="KW-0732">Signal</keyword>
<dbReference type="Pfam" id="PF20148">
    <property type="entry name" value="DUF6531"/>
    <property type="match status" value="1"/>
</dbReference>
<feature type="domain" description="Teneurin-like YD-shell" evidence="5">
    <location>
        <begin position="1619"/>
        <end position="1798"/>
    </location>
</feature>
<organism evidence="6 7">
    <name type="scientific">Pseudoalteromonas viridis</name>
    <dbReference type="NCBI Taxonomy" id="339617"/>
    <lineage>
        <taxon>Bacteria</taxon>
        <taxon>Pseudomonadati</taxon>
        <taxon>Pseudomonadota</taxon>
        <taxon>Gammaproteobacteria</taxon>
        <taxon>Alteromonadales</taxon>
        <taxon>Pseudoalteromonadaceae</taxon>
        <taxon>Pseudoalteromonas</taxon>
    </lineage>
</organism>
<feature type="domain" description="DUF6531" evidence="4">
    <location>
        <begin position="1070"/>
        <end position="1144"/>
    </location>
</feature>
<evidence type="ECO:0000256" key="1">
    <source>
        <dbReference type="ARBA" id="ARBA00022737"/>
    </source>
</evidence>
<sequence length="2370" mass="261073">MKLCFKAAFYVLIPILTAFFPSKAFAGLSFSNNNLSLELVRCSDNQVNNMISDGILASGNVAVSETTENTGFFKFNYPRDADHQNLKAQLYIYNSSNAEVAKSGVKDLHSSIAGFISQYKSDIPSDSYYTKIAVVLRSDNSKGCILQSESTSISRNSSDVAPSISVESNPSVNNDKLTATVRTSDDTDVTRASFSIFNSSYTKLDIESSVSVNSPVSSYNSDSSAQTWGYNPSSNNTSTAWDIDISGLADGNYFIMFYAADGVNDVVDTGYLSFSKSGDDKPSISVASNPSVSNDKLTATVRTSDDTDVTRASFSIFNSSYTKLDIESSVSVNSPVSSYNSDSSAQTWGYNPSSNNTSTAWDIDISGLADGNYFIMFYAADGVNDVVDTGYLSFSKSGDDKPSISVASNPSVSNDKLTATVRTSDDTDVTRASFSIFNSSYTKLDIESSVSVNSPVSSYNSDSSAQTWGYNPSSNNTSTAWDIDISGLADGNYFIMFYAADGVNDVVDTGYLSFSKSGDDKPSISVESNPSVSNDKLTATVRTSDDTDVTRASFSIFNSSYTKLDIESSVSVNSPVSSYNSDSSAQTWGYNPSSNNTSTAWDIDISGLADGNYFIMFYAADGVNDVVDTGYLSFSKSGDDKPSISVESNPSVSNDKLTATVRTSDDTDVTRASFSIFNSSYTKLDIESSVSVNSPVSSYNSDSSAQTWGYNPSSNNTSTAWDIDISGLADGNYFIMFYAADGVNDVVDTGYLSFSKSGDDKPSISVNITGQGKVLSLPTNEIDCGSKCSHQFESNTQITLVASAAKGWEFSSWSYQPTKTSQCTTAACTLVIKEDLTLTAVFVEQEEPATAPRLIDFTPKRAQAGSSTSFTLIGENLPKQLIANIQGTLGHCTAINHNESSATLACTPDAKGVKRFYIKDANNRSKSIAGSEHWYVEVTPSIQSSAPSVWIDNLPDYAILNEQFTITVKSEDVDGDLLSIQADWEGDNNLDRKVNVSNAHGQDVTFSYTRINNDLSDLTLKFIATDASGNESIFTHTIPVVQLQELEKVVSGYEGADKAVSTDGGQCVANPIMPSNGAKVEHKQLLAVHGVVPITFDISYNSLIRGQSGIGVGWDFANAYAAQIAEAPNGDVTILWSDNQQHKFSPKGGGTYNTESFGCRLDKLAKLEDGTFKVERRNRLTYVFNEFNFLTRIENHKGQGINFEFDDQSRLIKAYDPVSNVGINYRYNQDGFLVEAISTAGRTVYLNYENEQLTKITHADGTVEEFTYNDLDQIVDHLLDSVLISTTTYDNKGRAVEQEDSRDDNQPLRLAYQETDEYVITTITDRNGRITQKTFDKNYQLVKESNALSHEQSFVYNEDGKPTLITNGRGYSLSMAYTEFGDITKLVTPDNAEDKKEYDVNRNMVKHINALEEETLYRYVDGTNNLESVKNALGLVTSFTYNADNQKLSVTTPEGRTTSFGYTNGLLSSVTNPEGHTRHIYYDLDGYVESETDFLGNTTTYERDGLGRVTRKEDPLGFFETWVYDGRGNVLEYADKRYNSEGGEFAGKIQNSYNGQGDLLEKRWVSKNSNKLDVVYSYKYDGESRLIESTDPNGNVTLIERDAIGRVMNTTDALGNKVEVEFDKNGNLIESKDAKGNISKAMFDEMDRTTQTEDAAGNKHAFAYNLLGQITKTTNALSQVWQNAYDKLSRLVSVTHPNHADEPLVAKQGYDGDNNITSITVPAGDIRTLALNNNALVETETTADSVALQYSYNENGLVSTFINGRGQQTSYKYDAGSRLTSITDPISTISYGYDQNANPTSVTENDITISRFYDHFNRVAQYKQNDNNLRGVNFLRDVAGNLEQVEYTNNNGNTNLPIKYTYNALNRITSVSGLNQEFLASKYEYDANQNITKVIRGNGTVLENTYDNLNRLISSIDKAPDESIILEQHYTYNAIGQVIKEDVTPEYAPPIELISAQAMTYTEDNRIETKNTDETFTFDGDGNTLNVGDLALSFNARNQLISADDHKYTYNAESMRDSLTYSVGNDVTQIRYALLPDYLGLPQIAWQEVTNPDDSVDYHYFIYSPYGLVSQHTSKANQVAQDYYFHYDYRGSVVAISDKEGEVVARYGYTPFGKRFDAPGFEEQNQAITTPFGYNGRDGVITDNNSLIYMRARYYSPELRRFVSKDPIRGDIDDLGSLNRYAYVGGDPINLVDPSGLTPQKADSMYELMQLYVKLGGMGAVKVTKAIGPKLEKLLAPKPRKEAEDIVPTFSDELLNIANNSSTTVNASTRLHKNNNDYIGEQTVYQIRKNGEAQSYKEGTTANKKNAQGFYIRPQQQVNSLNKNIAGSPYYYVPVFEFWGSTGTCKAIERTRIKINKDVFGECSLNKCYH</sequence>
<dbReference type="NCBIfam" id="TIGR03696">
    <property type="entry name" value="Rhs_assc_core"/>
    <property type="match status" value="1"/>
</dbReference>
<feature type="domain" description="Teneurin-like YD-shell" evidence="5">
    <location>
        <begin position="1905"/>
        <end position="2166"/>
    </location>
</feature>
<dbReference type="InterPro" id="IPR031325">
    <property type="entry name" value="RHS_repeat"/>
</dbReference>
<reference evidence="6 7" key="1">
    <citation type="submission" date="2021-03" db="EMBL/GenBank/DDBJ databases">
        <title>Complete Genome of Pseudoalteromonas viridis Strain BBR56, a new biocontrol bacterial candidate.</title>
        <authorList>
            <person name="Handayani D.P."/>
            <person name="Isnansetyo A."/>
            <person name="Istiqomah I."/>
            <person name="Jumina J."/>
        </authorList>
    </citation>
    <scope>NUCLEOTIDE SEQUENCE [LARGE SCALE GENOMIC DNA]</scope>
    <source>
        <strain evidence="6 7">BBR56</strain>
    </source>
</reference>
<dbReference type="Pfam" id="PF25023">
    <property type="entry name" value="TEN_YD-shell"/>
    <property type="match status" value="3"/>
</dbReference>
<dbReference type="Pfam" id="PF05593">
    <property type="entry name" value="RHS_repeat"/>
    <property type="match status" value="1"/>
</dbReference>
<protein>
    <submittedName>
        <fullName evidence="6">RHS repeat-associated core domain-containing protein</fullName>
    </submittedName>
</protein>
<feature type="domain" description="Bacterial repeat" evidence="3">
    <location>
        <begin position="787"/>
        <end position="844"/>
    </location>
</feature>
<dbReference type="InterPro" id="IPR045351">
    <property type="entry name" value="DUF6531"/>
</dbReference>
<dbReference type="NCBIfam" id="TIGR01643">
    <property type="entry name" value="YD_repeat_2x"/>
    <property type="match status" value="4"/>
</dbReference>